<evidence type="ECO:0000313" key="7">
    <source>
        <dbReference type="Proteomes" id="UP000708208"/>
    </source>
</evidence>
<reference evidence="6" key="1">
    <citation type="submission" date="2021-06" db="EMBL/GenBank/DDBJ databases">
        <authorList>
            <person name="Hodson N. C."/>
            <person name="Mongue J. A."/>
            <person name="Jaron S. K."/>
        </authorList>
    </citation>
    <scope>NUCLEOTIDE SEQUENCE</scope>
</reference>
<dbReference type="GO" id="GO:0005737">
    <property type="term" value="C:cytoplasm"/>
    <property type="evidence" value="ECO:0007669"/>
    <property type="project" value="TreeGrafter"/>
</dbReference>
<dbReference type="SMART" id="SM00028">
    <property type="entry name" value="TPR"/>
    <property type="match status" value="3"/>
</dbReference>
<dbReference type="OrthoDB" id="8116123at2759"/>
<dbReference type="GO" id="GO:0003755">
    <property type="term" value="F:peptidyl-prolyl cis-trans isomerase activity"/>
    <property type="evidence" value="ECO:0007669"/>
    <property type="project" value="UniProtKB-KW"/>
</dbReference>
<comment type="similarity">
    <text evidence="1">Belongs to the FKBP6 family.</text>
</comment>
<sequence length="450" mass="51558">MEYVIFFPEFALFDVTWRWSSTKHKTTVNFRIVRPKKRVTRKEMADGFGFDEFNAFSGPRTALKSAINMRDLVDEKPFKFEIDRDNFFGCEDDSDSSSDERDWRKPNAVKMYEDPELQWQPDTDEIRLDQWIDNYDELEKQMEVIHESGNVKKLVVKRGSTIRVAEDAKIFIHYAAFAEGEMDAFDKTMGFGKRKPLGIFLTGKEIILGLQIGLKTMCIGEISKFMINPIFAFGEMGCPPRIPAGARIVFTVELLRFVPKEKFADVLHMSVDDRAELPFGDILQAALTSKKQGNTKYYDGDYRGALKLYSRGIDLLENFPTSNEEDNAKRDGALPELCCNKAQCLLKLESPTRACVACKLGLRTADELTKAKLLIRFAEAKYLLNSFKEARDMCNQAIKIFKASKILDRKHTDLQTKIIEAIEREKKLDAFLCRQMLKLDTTEASSSNTH</sequence>
<dbReference type="InterPro" id="IPR019734">
    <property type="entry name" value="TPR_rpt"/>
</dbReference>
<dbReference type="GO" id="GO:0051879">
    <property type="term" value="F:Hsp90 protein binding"/>
    <property type="evidence" value="ECO:0007669"/>
    <property type="project" value="TreeGrafter"/>
</dbReference>
<organism evidence="6 7">
    <name type="scientific">Allacma fusca</name>
    <dbReference type="NCBI Taxonomy" id="39272"/>
    <lineage>
        <taxon>Eukaryota</taxon>
        <taxon>Metazoa</taxon>
        <taxon>Ecdysozoa</taxon>
        <taxon>Arthropoda</taxon>
        <taxon>Hexapoda</taxon>
        <taxon>Collembola</taxon>
        <taxon>Symphypleona</taxon>
        <taxon>Sminthuridae</taxon>
        <taxon>Allacma</taxon>
    </lineage>
</organism>
<dbReference type="EC" id="5.2.1.8" evidence="4"/>
<name>A0A8J2LQB2_9HEXA</name>
<dbReference type="GO" id="GO:0034587">
    <property type="term" value="P:piRNA processing"/>
    <property type="evidence" value="ECO:0007669"/>
    <property type="project" value="TreeGrafter"/>
</dbReference>
<dbReference type="EMBL" id="CAJVCH010571175">
    <property type="protein sequence ID" value="CAG7836854.1"/>
    <property type="molecule type" value="Genomic_DNA"/>
</dbReference>
<evidence type="ECO:0000259" key="5">
    <source>
        <dbReference type="PROSITE" id="PS50059"/>
    </source>
</evidence>
<dbReference type="InterPro" id="IPR001179">
    <property type="entry name" value="PPIase_FKBP_dom"/>
</dbReference>
<dbReference type="AlphaFoldDB" id="A0A8J2LQB2"/>
<keyword evidence="7" id="KW-1185">Reference proteome</keyword>
<keyword evidence="2" id="KW-0677">Repeat</keyword>
<comment type="caution">
    <text evidence="6">The sequence shown here is derived from an EMBL/GenBank/DDBJ whole genome shotgun (WGS) entry which is preliminary data.</text>
</comment>
<comment type="catalytic activity">
    <reaction evidence="4">
        <text>[protein]-peptidylproline (omega=180) = [protein]-peptidylproline (omega=0)</text>
        <dbReference type="Rhea" id="RHEA:16237"/>
        <dbReference type="Rhea" id="RHEA-COMP:10747"/>
        <dbReference type="Rhea" id="RHEA-COMP:10748"/>
        <dbReference type="ChEBI" id="CHEBI:83833"/>
        <dbReference type="ChEBI" id="CHEBI:83834"/>
        <dbReference type="EC" id="5.2.1.8"/>
    </reaction>
</comment>
<proteinExistence type="inferred from homology"/>
<dbReference type="Proteomes" id="UP000708208">
    <property type="component" value="Unassembled WGS sequence"/>
</dbReference>
<dbReference type="GO" id="GO:0007283">
    <property type="term" value="P:spermatogenesis"/>
    <property type="evidence" value="ECO:0007669"/>
    <property type="project" value="TreeGrafter"/>
</dbReference>
<evidence type="ECO:0000256" key="1">
    <source>
        <dbReference type="ARBA" id="ARBA00009648"/>
    </source>
</evidence>
<feature type="domain" description="PPIase FKBP-type" evidence="5">
    <location>
        <begin position="167"/>
        <end position="258"/>
    </location>
</feature>
<dbReference type="InterPro" id="IPR042282">
    <property type="entry name" value="FKBP6/shu"/>
</dbReference>
<evidence type="ECO:0000256" key="4">
    <source>
        <dbReference type="PROSITE-ProRule" id="PRU00277"/>
    </source>
</evidence>
<evidence type="ECO:0000256" key="2">
    <source>
        <dbReference type="ARBA" id="ARBA00022737"/>
    </source>
</evidence>
<accession>A0A8J2LQB2</accession>
<dbReference type="PROSITE" id="PS50059">
    <property type="entry name" value="FKBP_PPIASE"/>
    <property type="match status" value="1"/>
</dbReference>
<dbReference type="PANTHER" id="PTHR46674">
    <property type="entry name" value="INACTIVE PEPTIDYL-PROLYL CIS-TRANS ISOMERASE FKBP6"/>
    <property type="match status" value="1"/>
</dbReference>
<protein>
    <recommendedName>
        <fullName evidence="4">peptidylprolyl isomerase</fullName>
        <ecNumber evidence="4">5.2.1.8</ecNumber>
    </recommendedName>
</protein>
<keyword evidence="3" id="KW-0802">TPR repeat</keyword>
<dbReference type="Pfam" id="PF00254">
    <property type="entry name" value="FKBP_C"/>
    <property type="match status" value="1"/>
</dbReference>
<keyword evidence="4" id="KW-0413">Isomerase</keyword>
<gene>
    <name evidence="6" type="ORF">AFUS01_LOCUS46048</name>
</gene>
<evidence type="ECO:0000256" key="3">
    <source>
        <dbReference type="ARBA" id="ARBA00022803"/>
    </source>
</evidence>
<dbReference type="PANTHER" id="PTHR46674:SF1">
    <property type="entry name" value="INACTIVE PEPTIDYL-PROLYL CIS-TRANS ISOMERASE FKBP6"/>
    <property type="match status" value="1"/>
</dbReference>
<keyword evidence="4" id="KW-0697">Rotamase</keyword>
<evidence type="ECO:0000313" key="6">
    <source>
        <dbReference type="EMBL" id="CAG7836854.1"/>
    </source>
</evidence>